<sequence>MAFSTTLYYYFGGRLAIEFKFCNMILNDSFSSQLNNDQIDIYTQVPDLVENQINHIKATLSTFTDEEKVS</sequence>
<keyword evidence="2" id="KW-1185">Reference proteome</keyword>
<name>A0A7H1ML92_9LACO</name>
<dbReference type="AlphaFoldDB" id="A0A7H1ML92"/>
<dbReference type="EMBL" id="CP043431">
    <property type="protein sequence ID" value="QNT64228.1"/>
    <property type="molecule type" value="Genomic_DNA"/>
</dbReference>
<evidence type="ECO:0000313" key="1">
    <source>
        <dbReference type="EMBL" id="QNT64228.1"/>
    </source>
</evidence>
<protein>
    <submittedName>
        <fullName evidence="1">Uncharacterized protein</fullName>
    </submittedName>
</protein>
<organism evidence="1 2">
    <name type="scientific">Weissella koreensis</name>
    <dbReference type="NCBI Taxonomy" id="165096"/>
    <lineage>
        <taxon>Bacteria</taxon>
        <taxon>Bacillati</taxon>
        <taxon>Bacillota</taxon>
        <taxon>Bacilli</taxon>
        <taxon>Lactobacillales</taxon>
        <taxon>Lactobacillaceae</taxon>
        <taxon>Weissella</taxon>
    </lineage>
</organism>
<evidence type="ECO:0000313" key="2">
    <source>
        <dbReference type="Proteomes" id="UP000516446"/>
    </source>
</evidence>
<proteinExistence type="predicted"/>
<gene>
    <name evidence="1" type="ORF">FY536_02580</name>
</gene>
<dbReference type="RefSeq" id="WP_006845946.1">
    <property type="nucleotide sequence ID" value="NZ_CP026847.1"/>
</dbReference>
<dbReference type="Proteomes" id="UP000516446">
    <property type="component" value="Chromosome"/>
</dbReference>
<reference evidence="1 2" key="1">
    <citation type="submission" date="2019-08" db="EMBL/GenBank/DDBJ databases">
        <authorList>
            <person name="Chang H.C."/>
            <person name="Mun S.Y."/>
        </authorList>
    </citation>
    <scope>NUCLEOTIDE SEQUENCE [LARGE SCALE GENOMIC DNA]</scope>
    <source>
        <strain evidence="1 2">SK</strain>
    </source>
</reference>
<accession>A0A7H1ML92</accession>